<protein>
    <submittedName>
        <fullName evidence="3">Transposase</fullName>
    </submittedName>
</protein>
<gene>
    <name evidence="3" type="ORF">D0Z08_16205</name>
</gene>
<feature type="region of interest" description="Disordered" evidence="1">
    <location>
        <begin position="1"/>
        <end position="32"/>
    </location>
</feature>
<organism evidence="3 4">
    <name type="scientific">Nocardioides immobilis</name>
    <dbReference type="NCBI Taxonomy" id="2049295"/>
    <lineage>
        <taxon>Bacteria</taxon>
        <taxon>Bacillati</taxon>
        <taxon>Actinomycetota</taxon>
        <taxon>Actinomycetes</taxon>
        <taxon>Propionibacteriales</taxon>
        <taxon>Nocardioidaceae</taxon>
        <taxon>Nocardioides</taxon>
    </lineage>
</organism>
<evidence type="ECO:0000313" key="3">
    <source>
        <dbReference type="EMBL" id="RHW26178.1"/>
    </source>
</evidence>
<dbReference type="Proteomes" id="UP000283644">
    <property type="component" value="Unassembled WGS sequence"/>
</dbReference>
<dbReference type="AlphaFoldDB" id="A0A417Y0K1"/>
<dbReference type="RefSeq" id="WP_118926283.1">
    <property type="nucleotide sequence ID" value="NZ_QXGH01000019.1"/>
</dbReference>
<evidence type="ECO:0000256" key="1">
    <source>
        <dbReference type="SAM" id="MobiDB-lite"/>
    </source>
</evidence>
<dbReference type="InterPro" id="IPR025948">
    <property type="entry name" value="HTH-like_dom"/>
</dbReference>
<feature type="region of interest" description="Disordered" evidence="1">
    <location>
        <begin position="100"/>
        <end position="121"/>
    </location>
</feature>
<comment type="caution">
    <text evidence="3">The sequence shown here is derived from an EMBL/GenBank/DDBJ whole genome shotgun (WGS) entry which is preliminary data.</text>
</comment>
<feature type="domain" description="HTH-like" evidence="2">
    <location>
        <begin position="30"/>
        <end position="81"/>
    </location>
</feature>
<reference evidence="3 4" key="1">
    <citation type="submission" date="2018-09" db="EMBL/GenBank/DDBJ databases">
        <title>Genome sequencing of Nocardioides immobilis CCTCC AB 2017083 for comparison to Nocardioides silvaticus.</title>
        <authorList>
            <person name="Li C."/>
            <person name="Wang G."/>
        </authorList>
    </citation>
    <scope>NUCLEOTIDE SEQUENCE [LARGE SCALE GENOMIC DNA]</scope>
    <source>
        <strain evidence="3 4">CCTCC AB 2017083</strain>
    </source>
</reference>
<proteinExistence type="predicted"/>
<dbReference type="EMBL" id="QXGH01000019">
    <property type="protein sequence ID" value="RHW26178.1"/>
    <property type="molecule type" value="Genomic_DNA"/>
</dbReference>
<name>A0A417Y0K1_9ACTN</name>
<sequence>MVELLGVSRSATTTGATEQLGRPGRGRRGREELKSAVLAAHQASDGVNGAPRITADLRAAGQAVNRKTVANVMAELQIQGVSGGILIELVDEGLARFQASARDGDVGAHPAESTGGLGTEP</sequence>
<dbReference type="OrthoDB" id="4281720at2"/>
<evidence type="ECO:0000259" key="2">
    <source>
        <dbReference type="Pfam" id="PF13276"/>
    </source>
</evidence>
<evidence type="ECO:0000313" key="4">
    <source>
        <dbReference type="Proteomes" id="UP000283644"/>
    </source>
</evidence>
<keyword evidence="4" id="KW-1185">Reference proteome</keyword>
<accession>A0A417Y0K1</accession>
<dbReference type="Pfam" id="PF13276">
    <property type="entry name" value="HTH_21"/>
    <property type="match status" value="1"/>
</dbReference>